<comment type="caution">
    <text evidence="4">The sequence shown here is derived from an EMBL/GenBank/DDBJ whole genome shotgun (WGS) entry which is preliminary data.</text>
</comment>
<evidence type="ECO:0000256" key="1">
    <source>
        <dbReference type="ARBA" id="ARBA00022679"/>
    </source>
</evidence>
<dbReference type="EMBL" id="BSUJ01000001">
    <property type="protein sequence ID" value="GMA19315.1"/>
    <property type="molecule type" value="Genomic_DNA"/>
</dbReference>
<proteinExistence type="predicted"/>
<dbReference type="InterPro" id="IPR050832">
    <property type="entry name" value="Bact_Acetyltransf"/>
</dbReference>
<dbReference type="SUPFAM" id="SSF55729">
    <property type="entry name" value="Acyl-CoA N-acyltransferases (Nat)"/>
    <property type="match status" value="1"/>
</dbReference>
<dbReference type="Gene3D" id="3.40.630.30">
    <property type="match status" value="1"/>
</dbReference>
<dbReference type="InterPro" id="IPR016181">
    <property type="entry name" value="Acyl_CoA_acyltransferase"/>
</dbReference>
<evidence type="ECO:0000313" key="5">
    <source>
        <dbReference type="Proteomes" id="UP001157109"/>
    </source>
</evidence>
<reference evidence="5" key="1">
    <citation type="journal article" date="2019" name="Int. J. Syst. Evol. Microbiol.">
        <title>The Global Catalogue of Microorganisms (GCM) 10K type strain sequencing project: providing services to taxonomists for standard genome sequencing and annotation.</title>
        <authorList>
            <consortium name="The Broad Institute Genomics Platform"/>
            <consortium name="The Broad Institute Genome Sequencing Center for Infectious Disease"/>
            <person name="Wu L."/>
            <person name="Ma J."/>
        </authorList>
    </citation>
    <scope>NUCLEOTIDE SEQUENCE [LARGE SCALE GENOMIC DNA]</scope>
    <source>
        <strain evidence="5">NBRC 105830</strain>
    </source>
</reference>
<sequence length="243" mass="26507">MRPALARRATTWHAEALAGPAGSPSQDPRTPQEVDVARPWTYVRSVDDRDWTALHALWTQAVEQNAVMVDSVVRAISTDRLQQVLSRPGVMTYLALHEDTLIGFLVLTTNPLSGLTESPNLTVEVLYVDPDHRGRGIARQLLARAAATAEKRGTTQIAASVPAAARDSNRYLARLGFSPLVTRRVVPTAVLARKLAGEDRTPLDRVLAKRRNLRARSSAVAASLAGAELRPVSDLQDRHAHLV</sequence>
<evidence type="ECO:0000259" key="3">
    <source>
        <dbReference type="PROSITE" id="PS51186"/>
    </source>
</evidence>
<keyword evidence="1" id="KW-0808">Transferase</keyword>
<evidence type="ECO:0000256" key="2">
    <source>
        <dbReference type="ARBA" id="ARBA00023315"/>
    </source>
</evidence>
<dbReference type="Proteomes" id="UP001157109">
    <property type="component" value="Unassembled WGS sequence"/>
</dbReference>
<dbReference type="Pfam" id="PF00583">
    <property type="entry name" value="Acetyltransf_1"/>
    <property type="match status" value="1"/>
</dbReference>
<feature type="domain" description="N-acetyltransferase" evidence="3">
    <location>
        <begin position="41"/>
        <end position="197"/>
    </location>
</feature>
<organism evidence="4 5">
    <name type="scientific">Arsenicicoccus piscis</name>
    <dbReference type="NCBI Taxonomy" id="673954"/>
    <lineage>
        <taxon>Bacteria</taxon>
        <taxon>Bacillati</taxon>
        <taxon>Actinomycetota</taxon>
        <taxon>Actinomycetes</taxon>
        <taxon>Micrococcales</taxon>
        <taxon>Intrasporangiaceae</taxon>
        <taxon>Arsenicicoccus</taxon>
    </lineage>
</organism>
<accession>A0ABQ6HLL1</accession>
<dbReference type="PANTHER" id="PTHR43877">
    <property type="entry name" value="AMINOALKYLPHOSPHONATE N-ACETYLTRANSFERASE-RELATED-RELATED"/>
    <property type="match status" value="1"/>
</dbReference>
<evidence type="ECO:0000313" key="4">
    <source>
        <dbReference type="EMBL" id="GMA19315.1"/>
    </source>
</evidence>
<dbReference type="InterPro" id="IPR000182">
    <property type="entry name" value="GNAT_dom"/>
</dbReference>
<gene>
    <name evidence="4" type="ORF">GCM10025862_13360</name>
</gene>
<protein>
    <recommendedName>
        <fullName evidence="3">N-acetyltransferase domain-containing protein</fullName>
    </recommendedName>
</protein>
<keyword evidence="5" id="KW-1185">Reference proteome</keyword>
<dbReference type="CDD" id="cd04301">
    <property type="entry name" value="NAT_SF"/>
    <property type="match status" value="1"/>
</dbReference>
<name>A0ABQ6HLL1_9MICO</name>
<keyword evidence="2" id="KW-0012">Acyltransferase</keyword>
<dbReference type="PROSITE" id="PS51186">
    <property type="entry name" value="GNAT"/>
    <property type="match status" value="1"/>
</dbReference>